<gene>
    <name evidence="9" type="primary">glyA</name>
    <name evidence="12" type="ORF">CEO22_201</name>
</gene>
<comment type="cofactor">
    <cofactor evidence="1 9 10">
        <name>pyridoxal 5'-phosphate</name>
        <dbReference type="ChEBI" id="CHEBI:597326"/>
    </cofactor>
</comment>
<dbReference type="NCBIfam" id="NF000586">
    <property type="entry name" value="PRK00011.1"/>
    <property type="match status" value="1"/>
</dbReference>
<dbReference type="HAMAP" id="MF_00051">
    <property type="entry name" value="SHMT"/>
    <property type="match status" value="1"/>
</dbReference>
<name>A0A554JCP7_9BACT</name>
<dbReference type="GO" id="GO:0032259">
    <property type="term" value="P:methylation"/>
    <property type="evidence" value="ECO:0007669"/>
    <property type="project" value="UniProtKB-KW"/>
</dbReference>
<evidence type="ECO:0000256" key="6">
    <source>
        <dbReference type="ARBA" id="ARBA00022563"/>
    </source>
</evidence>
<evidence type="ECO:0000256" key="4">
    <source>
        <dbReference type="ARBA" id="ARBA00011738"/>
    </source>
</evidence>
<dbReference type="PROSITE" id="PS00096">
    <property type="entry name" value="SHMT"/>
    <property type="match status" value="1"/>
</dbReference>
<proteinExistence type="inferred from homology"/>
<comment type="subcellular location">
    <subcellularLocation>
        <location evidence="2 9">Cytoplasm</location>
    </subcellularLocation>
</comment>
<evidence type="ECO:0000256" key="10">
    <source>
        <dbReference type="PIRSR" id="PIRSR000412-50"/>
    </source>
</evidence>
<dbReference type="GO" id="GO:0035999">
    <property type="term" value="P:tetrahydrofolate interconversion"/>
    <property type="evidence" value="ECO:0007669"/>
    <property type="project" value="UniProtKB-UniRule"/>
</dbReference>
<evidence type="ECO:0000256" key="9">
    <source>
        <dbReference type="HAMAP-Rule" id="MF_00051"/>
    </source>
</evidence>
<comment type="pathway">
    <text evidence="9">Amino-acid biosynthesis; glycine biosynthesis; glycine from L-serine: step 1/1.</text>
</comment>
<evidence type="ECO:0000313" key="13">
    <source>
        <dbReference type="Proteomes" id="UP000316253"/>
    </source>
</evidence>
<dbReference type="GO" id="GO:0005737">
    <property type="term" value="C:cytoplasm"/>
    <property type="evidence" value="ECO:0007669"/>
    <property type="project" value="UniProtKB-SubCell"/>
</dbReference>
<comment type="function">
    <text evidence="9">Catalyzes the reversible interconversion of serine and glycine with tetrahydrofolate (THF) serving as the one-carbon carrier. This reaction serves as the major source of one-carbon groups required for the biosynthesis of purines, thymidylate, methionine, and other important biomolecules. Also exhibits THF-independent aldolase activity toward beta-hydroxyamino acids, producing glycine and aldehydes, via a retro-aldol mechanism.</text>
</comment>
<dbReference type="FunFam" id="3.40.640.10:FF:000001">
    <property type="entry name" value="Serine hydroxymethyltransferase"/>
    <property type="match status" value="1"/>
</dbReference>
<evidence type="ECO:0000256" key="2">
    <source>
        <dbReference type="ARBA" id="ARBA00004496"/>
    </source>
</evidence>
<feature type="domain" description="Serine hydroxymethyltransferase-like" evidence="11">
    <location>
        <begin position="3"/>
        <end position="377"/>
    </location>
</feature>
<dbReference type="UniPathway" id="UPA00193"/>
<accession>A0A554JCP7</accession>
<dbReference type="EMBL" id="VMFD01000013">
    <property type="protein sequence ID" value="TSC66167.1"/>
    <property type="molecule type" value="Genomic_DNA"/>
</dbReference>
<keyword evidence="12" id="KW-0489">Methyltransferase</keyword>
<reference evidence="12 13" key="1">
    <citation type="submission" date="2017-08" db="EMBL/GenBank/DDBJ databases">
        <title>Mechanisms for carbon and nitrogen cycling indicate functional differentiation within the Candidate Phyla Radiation.</title>
        <authorList>
            <person name="Danczak R.E."/>
            <person name="Johnston M.D."/>
            <person name="Kenah C."/>
            <person name="Slattery M."/>
            <person name="Wrighton K.C."/>
            <person name="Wilkins M.J."/>
        </authorList>
    </citation>
    <scope>NUCLEOTIDE SEQUENCE [LARGE SCALE GENOMIC DNA]</scope>
    <source>
        <strain evidence="12">Gr01-1014_85</strain>
    </source>
</reference>
<dbReference type="PANTHER" id="PTHR11680">
    <property type="entry name" value="SERINE HYDROXYMETHYLTRANSFERASE"/>
    <property type="match status" value="1"/>
</dbReference>
<comment type="subunit">
    <text evidence="4 9">Homodimer.</text>
</comment>
<dbReference type="InterPro" id="IPR049943">
    <property type="entry name" value="Ser_HO-MeTrfase-like"/>
</dbReference>
<evidence type="ECO:0000259" key="11">
    <source>
        <dbReference type="Pfam" id="PF00464"/>
    </source>
</evidence>
<sequence>MDKIFDLISAEATRQEHGLEMIPSENYVSEAVLAANGSILTNKYAEGYPGARYYHGNEVIDQIEELAIKRAKAVFKTDYTVNVQPYSGSPANAACLMAVLKPKDKVLGLALNHGGHITHGLSKALIGRFYQPLPYHLDPVSHRLDYAAIRRLAQSERPKLIISGATAYPRQIDWSAIQAIADEVGALHLADISHVAGLIAGGVHPSPFELADLVMTTTHKTLRGPRGAMIFSRTPALAKKIDSAVFPGLQGGPHEHTIAAIAVALAEATEPSFTKYAEQIIDNTQALIKGLHRINPELRLVTGGSDNHLILIDTRSVGLTGQDAADRLHSLQITVNQNTVPDETGSARQPSGIRLGTPALTTRGFGTLELESIGQIIATTLSQELTTEVSQNLAMQIKELTTAFPLAKPNS</sequence>
<dbReference type="InterPro" id="IPR015422">
    <property type="entry name" value="PyrdxlP-dep_Trfase_small"/>
</dbReference>
<keyword evidence="6 9" id="KW-0554">One-carbon metabolism</keyword>
<dbReference type="SUPFAM" id="SSF53383">
    <property type="entry name" value="PLP-dependent transferases"/>
    <property type="match status" value="1"/>
</dbReference>
<dbReference type="PIRSF" id="PIRSF000412">
    <property type="entry name" value="SHMT"/>
    <property type="match status" value="1"/>
</dbReference>
<dbReference type="InterPro" id="IPR001085">
    <property type="entry name" value="Ser_HO-MeTrfase"/>
</dbReference>
<dbReference type="Proteomes" id="UP000316253">
    <property type="component" value="Unassembled WGS sequence"/>
</dbReference>
<protein>
    <recommendedName>
        <fullName evidence="9">Serine hydroxymethyltransferase</fullName>
        <shortName evidence="9">SHMT</shortName>
        <shortName evidence="9">Serine methylase</shortName>
        <ecNumber evidence="9">2.1.2.1</ecNumber>
    </recommendedName>
</protein>
<dbReference type="InterPro" id="IPR019798">
    <property type="entry name" value="Ser_HO-MeTrfase_PLP_BS"/>
</dbReference>
<dbReference type="Pfam" id="PF00464">
    <property type="entry name" value="SHMT"/>
    <property type="match status" value="1"/>
</dbReference>
<dbReference type="CDD" id="cd00378">
    <property type="entry name" value="SHMT"/>
    <property type="match status" value="1"/>
</dbReference>
<dbReference type="PANTHER" id="PTHR11680:SF35">
    <property type="entry name" value="SERINE HYDROXYMETHYLTRANSFERASE 1"/>
    <property type="match status" value="1"/>
</dbReference>
<dbReference type="UniPathway" id="UPA00288">
    <property type="reaction ID" value="UER01023"/>
</dbReference>
<dbReference type="GO" id="GO:0004372">
    <property type="term" value="F:glycine hydroxymethyltransferase activity"/>
    <property type="evidence" value="ECO:0007669"/>
    <property type="project" value="UniProtKB-UniRule"/>
</dbReference>
<dbReference type="GO" id="GO:0019264">
    <property type="term" value="P:glycine biosynthetic process from serine"/>
    <property type="evidence" value="ECO:0007669"/>
    <property type="project" value="UniProtKB-UniRule"/>
</dbReference>
<comment type="catalytic activity">
    <reaction evidence="9">
        <text>(6R)-5,10-methylene-5,6,7,8-tetrahydrofolate + glycine + H2O = (6S)-5,6,7,8-tetrahydrofolate + L-serine</text>
        <dbReference type="Rhea" id="RHEA:15481"/>
        <dbReference type="ChEBI" id="CHEBI:15377"/>
        <dbReference type="ChEBI" id="CHEBI:15636"/>
        <dbReference type="ChEBI" id="CHEBI:33384"/>
        <dbReference type="ChEBI" id="CHEBI:57305"/>
        <dbReference type="ChEBI" id="CHEBI:57453"/>
        <dbReference type="EC" id="2.1.2.1"/>
    </reaction>
</comment>
<dbReference type="InterPro" id="IPR015424">
    <property type="entry name" value="PyrdxlP-dep_Trfase"/>
</dbReference>
<comment type="caution">
    <text evidence="12">The sequence shown here is derived from an EMBL/GenBank/DDBJ whole genome shotgun (WGS) entry which is preliminary data.</text>
</comment>
<evidence type="ECO:0000313" key="12">
    <source>
        <dbReference type="EMBL" id="TSC66167.1"/>
    </source>
</evidence>
<dbReference type="InterPro" id="IPR015421">
    <property type="entry name" value="PyrdxlP-dep_Trfase_major"/>
</dbReference>
<organism evidence="12 13">
    <name type="scientific">Candidatus Berkelbacteria bacterium Gr01-1014_85</name>
    <dbReference type="NCBI Taxonomy" id="2017150"/>
    <lineage>
        <taxon>Bacteria</taxon>
        <taxon>Candidatus Berkelbacteria</taxon>
    </lineage>
</organism>
<feature type="site" description="Plays an important role in substrate specificity" evidence="9">
    <location>
        <position position="219"/>
    </location>
</feature>
<dbReference type="Gene3D" id="3.40.640.10">
    <property type="entry name" value="Type I PLP-dependent aspartate aminotransferase-like (Major domain)"/>
    <property type="match status" value="1"/>
</dbReference>
<evidence type="ECO:0000256" key="7">
    <source>
        <dbReference type="ARBA" id="ARBA00022679"/>
    </source>
</evidence>
<dbReference type="Gene3D" id="3.90.1150.10">
    <property type="entry name" value="Aspartate Aminotransferase, domain 1"/>
    <property type="match status" value="1"/>
</dbReference>
<feature type="binding site" evidence="9">
    <location>
        <position position="111"/>
    </location>
    <ligand>
        <name>(6S)-5,6,7,8-tetrahydrofolate</name>
        <dbReference type="ChEBI" id="CHEBI:57453"/>
    </ligand>
</feature>
<keyword evidence="5 9" id="KW-0963">Cytoplasm</keyword>
<keyword evidence="8 9" id="KW-0663">Pyridoxal phosphate</keyword>
<evidence type="ECO:0000256" key="1">
    <source>
        <dbReference type="ARBA" id="ARBA00001933"/>
    </source>
</evidence>
<comment type="similarity">
    <text evidence="3 9">Belongs to the SHMT family.</text>
</comment>
<dbReference type="GO" id="GO:0030170">
    <property type="term" value="F:pyridoxal phosphate binding"/>
    <property type="evidence" value="ECO:0007669"/>
    <property type="project" value="UniProtKB-UniRule"/>
</dbReference>
<evidence type="ECO:0000256" key="3">
    <source>
        <dbReference type="ARBA" id="ARBA00006376"/>
    </source>
</evidence>
<comment type="caution">
    <text evidence="9">Lacks conserved residue(s) required for the propagation of feature annotation.</text>
</comment>
<evidence type="ECO:0000256" key="8">
    <source>
        <dbReference type="ARBA" id="ARBA00022898"/>
    </source>
</evidence>
<dbReference type="EC" id="2.1.2.1" evidence="9"/>
<dbReference type="AlphaFoldDB" id="A0A554JCP7"/>
<comment type="pathway">
    <text evidence="9">One-carbon metabolism; tetrahydrofolate interconversion.</text>
</comment>
<feature type="binding site" evidence="9">
    <location>
        <begin position="115"/>
        <end position="117"/>
    </location>
    <ligand>
        <name>(6S)-5,6,7,8-tetrahydrofolate</name>
        <dbReference type="ChEBI" id="CHEBI:57453"/>
    </ligand>
</feature>
<feature type="modified residue" description="N6-(pyridoxal phosphate)lysine" evidence="9 10">
    <location>
        <position position="220"/>
    </location>
</feature>
<dbReference type="GO" id="GO:0008168">
    <property type="term" value="F:methyltransferase activity"/>
    <property type="evidence" value="ECO:0007669"/>
    <property type="project" value="UniProtKB-KW"/>
</dbReference>
<dbReference type="InterPro" id="IPR039429">
    <property type="entry name" value="SHMT-like_dom"/>
</dbReference>
<evidence type="ECO:0000256" key="5">
    <source>
        <dbReference type="ARBA" id="ARBA00022490"/>
    </source>
</evidence>
<keyword evidence="9" id="KW-0028">Amino-acid biosynthesis</keyword>
<keyword evidence="7 9" id="KW-0808">Transferase</keyword>